<keyword evidence="2" id="KW-0934">Plastid</keyword>
<dbReference type="EMBL" id="LT622873">
    <property type="protein sequence ID" value="SCW23492.1"/>
    <property type="molecule type" value="Genomic_DNA"/>
</dbReference>
<dbReference type="GeneID" id="30001001"/>
<dbReference type="AlphaFoldDB" id="A0A1G4NXW3"/>
<geneLocation type="chloroplast" evidence="2"/>
<keyword evidence="2" id="KW-0150">Chloroplast</keyword>
<evidence type="ECO:0000259" key="1">
    <source>
        <dbReference type="Pfam" id="PF14681"/>
    </source>
</evidence>
<accession>A0A1G4NXW3</accession>
<dbReference type="InterPro" id="IPR029057">
    <property type="entry name" value="PRTase-like"/>
</dbReference>
<reference evidence="2" key="2">
    <citation type="submission" date="2016-10" db="EMBL/GenBank/DDBJ databases">
        <authorList>
            <person name="de Groot N.N."/>
        </authorList>
    </citation>
    <scope>NUCLEOTIDE SEQUENCE</scope>
    <source>
        <strain evidence="2">J.0081</strain>
    </source>
</reference>
<dbReference type="Gene3D" id="3.40.50.2020">
    <property type="match status" value="1"/>
</dbReference>
<feature type="domain" description="Phosphoribosyltransferase" evidence="1">
    <location>
        <begin position="8"/>
        <end position="187"/>
    </location>
</feature>
<sequence length="192" mass="22098">MSLSIYTVKHPLALNWSSHIRNREVEQNQRIELIQKLSISLIYEALRNLVQVDHLYLKSLNHIHELHILANNPICIISSNSSLLNMLFRDLTFFIPNLTLSNKFADNNPEIQNTTKEYSLTNNTSSKNIIILEENLDCKKMLTTINQLSGKERGVQKLTVCCIDCHTTQLQELGETYNKLDIYTVNIISDNI</sequence>
<keyword evidence="2" id="KW-0808">Transferase</keyword>
<dbReference type="GO" id="GO:0016757">
    <property type="term" value="F:glycosyltransferase activity"/>
    <property type="evidence" value="ECO:0007669"/>
    <property type="project" value="UniProtKB-KW"/>
</dbReference>
<protein>
    <submittedName>
        <fullName evidence="2">Uracil phosphoribosyltransferase</fullName>
    </submittedName>
</protein>
<keyword evidence="2" id="KW-0328">Glycosyltransferase</keyword>
<organism evidence="2">
    <name type="scientific">Scinaia undulata</name>
    <dbReference type="NCBI Taxonomy" id="1884664"/>
    <lineage>
        <taxon>Eukaryota</taxon>
        <taxon>Rhodophyta</taxon>
        <taxon>Florideophyceae</taxon>
        <taxon>Nemaliophycidae</taxon>
        <taxon>Nemaliales</taxon>
        <taxon>Scinaiaceae</taxon>
        <taxon>Scinaia</taxon>
    </lineage>
</organism>
<dbReference type="Pfam" id="PF14681">
    <property type="entry name" value="UPRTase"/>
    <property type="match status" value="1"/>
</dbReference>
<dbReference type="SUPFAM" id="SSF53271">
    <property type="entry name" value="PRTase-like"/>
    <property type="match status" value="1"/>
</dbReference>
<gene>
    <name evidence="2" type="primary">upp</name>
    <name evidence="2" type="ORF">J0081_239</name>
</gene>
<evidence type="ECO:0000313" key="2">
    <source>
        <dbReference type="EMBL" id="SCW23492.1"/>
    </source>
</evidence>
<reference evidence="2" key="1">
    <citation type="submission" date="2016-10" db="EMBL/GenBank/DDBJ databases">
        <title>Chloroplast genomes as a tool to resolve red algal phylogenies: a case study in the Nemaliales.</title>
        <authorList>
            <person name="Costa J.F."/>
            <person name="Lin S.M."/>
            <person name="Macaya E.C."/>
            <person name="Fernandez-Garcia C."/>
            <person name="Verbruggen H."/>
        </authorList>
    </citation>
    <scope>NUCLEOTIDE SEQUENCE</scope>
    <source>
        <strain evidence="2">J.0081</strain>
    </source>
</reference>
<name>A0A1G4NXW3_9FLOR</name>
<dbReference type="RefSeq" id="YP_009315037.1">
    <property type="nucleotide sequence ID" value="NC_031664.1"/>
</dbReference>
<dbReference type="InterPro" id="IPR000836">
    <property type="entry name" value="PRTase_dom"/>
</dbReference>
<proteinExistence type="predicted"/>